<dbReference type="Proteomes" id="UP000288212">
    <property type="component" value="Unassembled WGS sequence"/>
</dbReference>
<proteinExistence type="predicted"/>
<dbReference type="EMBL" id="PIPI01000011">
    <property type="protein sequence ID" value="RUO18163.1"/>
    <property type="molecule type" value="Genomic_DNA"/>
</dbReference>
<accession>A0A432VPT2</accession>
<organism evidence="1 2">
    <name type="scientific">Aliidiomarina haloalkalitolerans</name>
    <dbReference type="NCBI Taxonomy" id="859059"/>
    <lineage>
        <taxon>Bacteria</taxon>
        <taxon>Pseudomonadati</taxon>
        <taxon>Pseudomonadota</taxon>
        <taxon>Gammaproteobacteria</taxon>
        <taxon>Alteromonadales</taxon>
        <taxon>Idiomarinaceae</taxon>
        <taxon>Aliidiomarina</taxon>
    </lineage>
</organism>
<reference evidence="1 2" key="1">
    <citation type="journal article" date="2011" name="Front. Microbiol.">
        <title>Genomic signatures of strain selection and enhancement in Bacillus atrophaeus var. globigii, a historical biowarfare simulant.</title>
        <authorList>
            <person name="Gibbons H.S."/>
            <person name="Broomall S.M."/>
            <person name="McNew L.A."/>
            <person name="Daligault H."/>
            <person name="Chapman C."/>
            <person name="Bruce D."/>
            <person name="Karavis M."/>
            <person name="Krepps M."/>
            <person name="McGregor P.A."/>
            <person name="Hong C."/>
            <person name="Park K.H."/>
            <person name="Akmal A."/>
            <person name="Feldman A."/>
            <person name="Lin J.S."/>
            <person name="Chang W.E."/>
            <person name="Higgs B.W."/>
            <person name="Demirev P."/>
            <person name="Lindquist J."/>
            <person name="Liem A."/>
            <person name="Fochler E."/>
            <person name="Read T.D."/>
            <person name="Tapia R."/>
            <person name="Johnson S."/>
            <person name="Bishop-Lilly K.A."/>
            <person name="Detter C."/>
            <person name="Han C."/>
            <person name="Sozhamannan S."/>
            <person name="Rosenzweig C.N."/>
            <person name="Skowronski E.W."/>
        </authorList>
    </citation>
    <scope>NUCLEOTIDE SEQUENCE [LARGE SCALE GENOMIC DNA]</scope>
    <source>
        <strain evidence="1 2">AK5</strain>
    </source>
</reference>
<name>A0A432VPT2_9GAMM</name>
<protein>
    <submittedName>
        <fullName evidence="1">Uncharacterized protein</fullName>
    </submittedName>
</protein>
<gene>
    <name evidence="1" type="ORF">CWE06_11890</name>
</gene>
<evidence type="ECO:0000313" key="1">
    <source>
        <dbReference type="EMBL" id="RUO18163.1"/>
    </source>
</evidence>
<dbReference type="AlphaFoldDB" id="A0A432VPT2"/>
<comment type="caution">
    <text evidence="1">The sequence shown here is derived from an EMBL/GenBank/DDBJ whole genome shotgun (WGS) entry which is preliminary data.</text>
</comment>
<evidence type="ECO:0000313" key="2">
    <source>
        <dbReference type="Proteomes" id="UP000288212"/>
    </source>
</evidence>
<keyword evidence="2" id="KW-1185">Reference proteome</keyword>
<sequence length="61" mass="6814">MQVPTQIAWLDILLKNVLLRSLPKQGSEFYATGILSQGRFDLFLISLKLSDVLDLLLPSSP</sequence>